<evidence type="ECO:0000256" key="4">
    <source>
        <dbReference type="ARBA" id="ARBA00022729"/>
    </source>
</evidence>
<evidence type="ECO:0000256" key="2">
    <source>
        <dbReference type="ARBA" id="ARBA00005695"/>
    </source>
</evidence>
<dbReference type="GO" id="GO:0030288">
    <property type="term" value="C:outer membrane-bounded periplasmic space"/>
    <property type="evidence" value="ECO:0007669"/>
    <property type="project" value="UniProtKB-ARBA"/>
</dbReference>
<dbReference type="GO" id="GO:0015833">
    <property type="term" value="P:peptide transport"/>
    <property type="evidence" value="ECO:0007669"/>
    <property type="project" value="TreeGrafter"/>
</dbReference>
<name>A0A839HDJ7_9GAMM</name>
<feature type="domain" description="Solute-binding protein family 5" evidence="6">
    <location>
        <begin position="172"/>
        <end position="595"/>
    </location>
</feature>
<dbReference type="PANTHER" id="PTHR30290:SF10">
    <property type="entry name" value="PERIPLASMIC OLIGOPEPTIDE-BINDING PROTEIN-RELATED"/>
    <property type="match status" value="1"/>
</dbReference>
<dbReference type="GO" id="GO:0043190">
    <property type="term" value="C:ATP-binding cassette (ABC) transporter complex"/>
    <property type="evidence" value="ECO:0007669"/>
    <property type="project" value="InterPro"/>
</dbReference>
<dbReference type="Pfam" id="PF00496">
    <property type="entry name" value="SBP_bac_5"/>
    <property type="match status" value="1"/>
</dbReference>
<evidence type="ECO:0000256" key="5">
    <source>
        <dbReference type="SAM" id="Phobius"/>
    </source>
</evidence>
<evidence type="ECO:0000256" key="1">
    <source>
        <dbReference type="ARBA" id="ARBA00004196"/>
    </source>
</evidence>
<proteinExistence type="inferred from homology"/>
<dbReference type="InterPro" id="IPR039424">
    <property type="entry name" value="SBP_5"/>
</dbReference>
<dbReference type="CDD" id="cd08505">
    <property type="entry name" value="PBP2_NikA_DppA_OppA_like_18"/>
    <property type="match status" value="1"/>
</dbReference>
<organism evidence="7 8">
    <name type="scientific">Thiospirillum jenense</name>
    <dbReference type="NCBI Taxonomy" id="1653858"/>
    <lineage>
        <taxon>Bacteria</taxon>
        <taxon>Pseudomonadati</taxon>
        <taxon>Pseudomonadota</taxon>
        <taxon>Gammaproteobacteria</taxon>
        <taxon>Chromatiales</taxon>
        <taxon>Chromatiaceae</taxon>
        <taxon>Thiospirillum</taxon>
    </lineage>
</organism>
<comment type="similarity">
    <text evidence="2">Belongs to the bacterial solute-binding protein 5 family.</text>
</comment>
<sequence length="725" mass="82582">MHAPRSLPAALSFTVLLLVLSGCELNTAWNNPYPPEHAQSNRIDSAFSEQPAHLDPARSYSADEYAFIAQIYEPPLQYHFLHRPYQLEPLTADSLPVPRYFNAKGESLSAAAPTDQIASSEYVIRIRPGIQYQPHPAFAQDATGNYRYHHLTPAQLTDIKTLTDFPATGTRELTAEDYVYQIKRLATPWRHSPIAGLLTERIVDFADLTAHITAAAPPAIDGNRPFFDLRSLPFRGAEVIDRYSYRIRINGRYPQFLFWLAMPFFAPMPWEAEAFYDQPGMANKNLTLDWYPIGTGPFFLSENNPNLRMVLTRNPHYHAEHYPTSGSDEDRAAGLLTDAGQRLPFIDQAVYSLEKETIPYWTKFLQGYYDSSGVSSDAFDRAIQFDNDGSAALSPELTQQGIQLTTAVNTSIWYLGFNWRDPVVGGTSERARLLRQALAIAIDFEEYIAIFANGRGMIAHSPIPPSIFGYRAGEAGVNTAVYTWEQGHARRRSLIEAQQLLTQAGYANGQDPTTHKALTLYYEAMDSGPDSKAQLNWMRKQFAKLGIELVIRATDYNRFQEKMRDGSAQIFMWGWNADYPDPENFFFLLYGPNRKQTGGENAANYHNPEFDRLFEQMKDMDDSPARQAMIDQMIAILRHDAPWAFGFFPQSYSLNHAWLHNVKPNLMANNTLKYRRVDPIQRDQLRTRWNQPILWPLGVFAILLGGLLLPVIFIIRHRERRSAYQ</sequence>
<evidence type="ECO:0000313" key="7">
    <source>
        <dbReference type="EMBL" id="MBB1125466.1"/>
    </source>
</evidence>
<keyword evidence="5" id="KW-1133">Transmembrane helix</keyword>
<dbReference type="Proteomes" id="UP000548632">
    <property type="component" value="Unassembled WGS sequence"/>
</dbReference>
<dbReference type="PROSITE" id="PS51257">
    <property type="entry name" value="PROKAR_LIPOPROTEIN"/>
    <property type="match status" value="1"/>
</dbReference>
<keyword evidence="8" id="KW-1185">Reference proteome</keyword>
<keyword evidence="5" id="KW-0472">Membrane</keyword>
<dbReference type="InterPro" id="IPR000914">
    <property type="entry name" value="SBP_5_dom"/>
</dbReference>
<keyword evidence="5" id="KW-0812">Transmembrane</keyword>
<dbReference type="Gene3D" id="3.40.190.10">
    <property type="entry name" value="Periplasmic binding protein-like II"/>
    <property type="match status" value="1"/>
</dbReference>
<dbReference type="SUPFAM" id="SSF53850">
    <property type="entry name" value="Periplasmic binding protein-like II"/>
    <property type="match status" value="1"/>
</dbReference>
<dbReference type="Gene3D" id="3.10.105.10">
    <property type="entry name" value="Dipeptide-binding Protein, Domain 3"/>
    <property type="match status" value="1"/>
</dbReference>
<accession>A0A839HDJ7</accession>
<comment type="subcellular location">
    <subcellularLocation>
        <location evidence="1">Cell envelope</location>
    </subcellularLocation>
</comment>
<evidence type="ECO:0000256" key="3">
    <source>
        <dbReference type="ARBA" id="ARBA00022448"/>
    </source>
</evidence>
<feature type="transmembrane region" description="Helical" evidence="5">
    <location>
        <begin position="693"/>
        <end position="715"/>
    </location>
</feature>
<keyword evidence="3" id="KW-0813">Transport</keyword>
<dbReference type="GO" id="GO:1904680">
    <property type="term" value="F:peptide transmembrane transporter activity"/>
    <property type="evidence" value="ECO:0007669"/>
    <property type="project" value="TreeGrafter"/>
</dbReference>
<dbReference type="AlphaFoldDB" id="A0A839HDJ7"/>
<reference evidence="7 8" key="1">
    <citation type="journal article" date="2020" name="Arch. Microbiol.">
        <title>The genome sequence of the giant phototrophic gammaproteobacterium Thiospirillum jenense gives insight into its physiological properties and phylogenetic relationships.</title>
        <authorList>
            <person name="Imhoff J.F."/>
            <person name="Meyer T.E."/>
            <person name="Kyndt J.A."/>
        </authorList>
    </citation>
    <scope>NUCLEOTIDE SEQUENCE [LARGE SCALE GENOMIC DNA]</scope>
    <source>
        <strain evidence="7 8">DSM 216</strain>
    </source>
</reference>
<dbReference type="EMBL" id="JABVCQ010000007">
    <property type="protein sequence ID" value="MBB1125466.1"/>
    <property type="molecule type" value="Genomic_DNA"/>
</dbReference>
<gene>
    <name evidence="7" type="ORF">HUK38_04375</name>
</gene>
<dbReference type="RefSeq" id="WP_182583060.1">
    <property type="nucleotide sequence ID" value="NZ_JABVCQ010000007.1"/>
</dbReference>
<protein>
    <submittedName>
        <fullName evidence="7">ABC transporter substrate-binding protein</fullName>
    </submittedName>
</protein>
<evidence type="ECO:0000259" key="6">
    <source>
        <dbReference type="Pfam" id="PF00496"/>
    </source>
</evidence>
<dbReference type="PANTHER" id="PTHR30290">
    <property type="entry name" value="PERIPLASMIC BINDING COMPONENT OF ABC TRANSPORTER"/>
    <property type="match status" value="1"/>
</dbReference>
<keyword evidence="4" id="KW-0732">Signal</keyword>
<evidence type="ECO:0000313" key="8">
    <source>
        <dbReference type="Proteomes" id="UP000548632"/>
    </source>
</evidence>
<comment type="caution">
    <text evidence="7">The sequence shown here is derived from an EMBL/GenBank/DDBJ whole genome shotgun (WGS) entry which is preliminary data.</text>
</comment>